<sequence>MSSNADLSESQPGATHPEVPVQASVGVENASANGQPSDALEQDTATTQLNPEAEDGITNAQASTKSDDHNSIQSDYGAPPNSHSISDPNPNFNPKTDESPEPSNASETNSKLGNDQGSRTFTMRELLNELKNGEMVPGGSDADHRDTATPHSQESTQHIDQNNAAMELLDSVTGADEEGRSRQRILTFAAKRYASALERNPDDYDALYNWALVLQESADNVSPDSVSPSKDALLEEACKKYEAATHLCPTLNDAYYNWAIAISDRAKMRGRTKEAEELWKQATKNYEKAVNLNWNSPQALNNWGLALQYGLAEDLSRTGGPINAKEVSPNELYSQSAIYIAAAHALKPNYSVYTSALKLVRSMLPLPYLKAGYLTAPPAGNPIAPHSDWKRSQFVLNHEGLQQIAKIDQKHLAQSLSSKSGDTMSTTSKPAIRVDVQDITSVSTCADLTLPPGAGLCIDTIHGPVFLIADSWEYLDGWLDAIRLVYTIFARRKSDVLAGIITG</sequence>
<dbReference type="Pfam" id="PF06552">
    <property type="entry name" value="TOM20_plant"/>
    <property type="match status" value="1"/>
</dbReference>
<dbReference type="Proteomes" id="UP001652660">
    <property type="component" value="Chromosome 8e"/>
</dbReference>
<organism evidence="2 3">
    <name type="scientific">Coffea arabica</name>
    <name type="common">Arabian coffee</name>
    <dbReference type="NCBI Taxonomy" id="13443"/>
    <lineage>
        <taxon>Eukaryota</taxon>
        <taxon>Viridiplantae</taxon>
        <taxon>Streptophyta</taxon>
        <taxon>Embryophyta</taxon>
        <taxon>Tracheophyta</taxon>
        <taxon>Spermatophyta</taxon>
        <taxon>Magnoliopsida</taxon>
        <taxon>eudicotyledons</taxon>
        <taxon>Gunneridae</taxon>
        <taxon>Pentapetalae</taxon>
        <taxon>asterids</taxon>
        <taxon>lamiids</taxon>
        <taxon>Gentianales</taxon>
        <taxon>Rubiaceae</taxon>
        <taxon>Ixoroideae</taxon>
        <taxon>Gardenieae complex</taxon>
        <taxon>Bertiereae - Coffeeae clade</taxon>
        <taxon>Coffeeae</taxon>
        <taxon>Coffea</taxon>
    </lineage>
</organism>
<feature type="region of interest" description="Disordered" evidence="1">
    <location>
        <begin position="133"/>
        <end position="157"/>
    </location>
</feature>
<evidence type="ECO:0000313" key="2">
    <source>
        <dbReference type="Proteomes" id="UP001652660"/>
    </source>
</evidence>
<dbReference type="InterPro" id="IPR011990">
    <property type="entry name" value="TPR-like_helical_dom_sf"/>
</dbReference>
<evidence type="ECO:0000256" key="1">
    <source>
        <dbReference type="SAM" id="MobiDB-lite"/>
    </source>
</evidence>
<gene>
    <name evidence="3" type="primary">LOC140012561</name>
</gene>
<dbReference type="RefSeq" id="XP_071916833.1">
    <property type="nucleotide sequence ID" value="XM_072060732.1"/>
</dbReference>
<keyword evidence="2" id="KW-1185">Reference proteome</keyword>
<dbReference type="InterPro" id="IPR053277">
    <property type="entry name" value="Endomembrane_traffic_mod"/>
</dbReference>
<accession>A0ABM4VBC3</accession>
<dbReference type="PANTHER" id="PTHR45005:SF2">
    <property type="entry name" value="PROTEIN HLB1"/>
    <property type="match status" value="1"/>
</dbReference>
<feature type="compositionally biased region" description="Polar residues" evidence="1">
    <location>
        <begin position="101"/>
        <end position="118"/>
    </location>
</feature>
<feature type="compositionally biased region" description="Polar residues" evidence="1">
    <location>
        <begin position="1"/>
        <end position="13"/>
    </location>
</feature>
<dbReference type="SUPFAM" id="SSF50729">
    <property type="entry name" value="PH domain-like"/>
    <property type="match status" value="1"/>
</dbReference>
<dbReference type="GeneID" id="140012561"/>
<dbReference type="Gene3D" id="1.25.40.10">
    <property type="entry name" value="Tetratricopeptide repeat domain"/>
    <property type="match status" value="1"/>
</dbReference>
<proteinExistence type="predicted"/>
<name>A0ABM4VBC3_COFAR</name>
<feature type="compositionally biased region" description="Polar residues" evidence="1">
    <location>
        <begin position="81"/>
        <end position="94"/>
    </location>
</feature>
<feature type="region of interest" description="Disordered" evidence="1">
    <location>
        <begin position="1"/>
        <end position="118"/>
    </location>
</feature>
<dbReference type="PANTHER" id="PTHR45005">
    <property type="match status" value="1"/>
</dbReference>
<dbReference type="SUPFAM" id="SSF48452">
    <property type="entry name" value="TPR-like"/>
    <property type="match status" value="1"/>
</dbReference>
<protein>
    <submittedName>
        <fullName evidence="3">Protein HLB1-like isoform X2</fullName>
    </submittedName>
</protein>
<reference evidence="3" key="1">
    <citation type="submission" date="2025-08" db="UniProtKB">
        <authorList>
            <consortium name="RefSeq"/>
        </authorList>
    </citation>
    <scope>IDENTIFICATION</scope>
    <source>
        <tissue evidence="3">Leaves</tissue>
    </source>
</reference>
<evidence type="ECO:0000313" key="3">
    <source>
        <dbReference type="RefSeq" id="XP_071916833.1"/>
    </source>
</evidence>